<reference evidence="1 2" key="1">
    <citation type="submission" date="2015-01" db="EMBL/GenBank/DDBJ databases">
        <title>Evolution of Trichinella species and genotypes.</title>
        <authorList>
            <person name="Korhonen P.K."/>
            <person name="Edoardo P."/>
            <person name="Giuseppe L.R."/>
            <person name="Gasser R.B."/>
        </authorList>
    </citation>
    <scope>NUCLEOTIDE SEQUENCE [LARGE SCALE GENOMIC DNA]</scope>
    <source>
        <strain evidence="1">ISS2496</strain>
    </source>
</reference>
<proteinExistence type="predicted"/>
<protein>
    <submittedName>
        <fullName evidence="1">Uncharacterized protein</fullName>
    </submittedName>
</protein>
<evidence type="ECO:0000313" key="1">
    <source>
        <dbReference type="EMBL" id="KRY20872.1"/>
    </source>
</evidence>
<sequence length="65" mass="7754">MYFVENLLKRNMEYSELYCRSFTLPRCLKLARVKPTAPWYDPVFKSAKWQFGSEKLLLTDWLAGC</sequence>
<comment type="caution">
    <text evidence="1">The sequence shown here is derived from an EMBL/GenBank/DDBJ whole genome shotgun (WGS) entry which is preliminary data.</text>
</comment>
<gene>
    <name evidence="1" type="ORF">T12_3792</name>
</gene>
<dbReference type="AlphaFoldDB" id="A0A0V1A7U3"/>
<dbReference type="Proteomes" id="UP000054783">
    <property type="component" value="Unassembled WGS sequence"/>
</dbReference>
<organism evidence="1 2">
    <name type="scientific">Trichinella patagoniensis</name>
    <dbReference type="NCBI Taxonomy" id="990121"/>
    <lineage>
        <taxon>Eukaryota</taxon>
        <taxon>Metazoa</taxon>
        <taxon>Ecdysozoa</taxon>
        <taxon>Nematoda</taxon>
        <taxon>Enoplea</taxon>
        <taxon>Dorylaimia</taxon>
        <taxon>Trichinellida</taxon>
        <taxon>Trichinellidae</taxon>
        <taxon>Trichinella</taxon>
    </lineage>
</organism>
<keyword evidence="2" id="KW-1185">Reference proteome</keyword>
<evidence type="ECO:0000313" key="2">
    <source>
        <dbReference type="Proteomes" id="UP000054783"/>
    </source>
</evidence>
<dbReference type="EMBL" id="JYDQ01000021">
    <property type="protein sequence ID" value="KRY20872.1"/>
    <property type="molecule type" value="Genomic_DNA"/>
</dbReference>
<accession>A0A0V1A7U3</accession>
<name>A0A0V1A7U3_9BILA</name>